<evidence type="ECO:0000313" key="1">
    <source>
        <dbReference type="EMBL" id="QCS41631.1"/>
    </source>
</evidence>
<dbReference type="EMBL" id="CP040330">
    <property type="protein sequence ID" value="QCS41631.1"/>
    <property type="molecule type" value="Genomic_DNA"/>
</dbReference>
<dbReference type="Proteomes" id="UP000302218">
    <property type="component" value="Chromosome"/>
</dbReference>
<protein>
    <submittedName>
        <fullName evidence="1">Uncharacterized protein</fullName>
    </submittedName>
</protein>
<reference evidence="2" key="1">
    <citation type="submission" date="2019-05" db="EMBL/GenBank/DDBJ databases">
        <title>Genome sequence and methylation pattern of the halophilic Archaeon Natrinema versiforme BOL5-4.</title>
        <authorList>
            <person name="DasSarma P."/>
            <person name="Anton B.P."/>
            <person name="DasSarma S.L."/>
            <person name="Martinez F.L."/>
            <person name="Guzman D."/>
            <person name="Roberts R.J."/>
            <person name="DasSarma S."/>
        </authorList>
    </citation>
    <scope>NUCLEOTIDE SEQUENCE [LARGE SCALE GENOMIC DNA]</scope>
    <source>
        <strain evidence="2">BOL5-4</strain>
    </source>
</reference>
<dbReference type="AlphaFoldDB" id="A0A4V1FZD0"/>
<sequence length="195" mass="22521">MGVYEEICATFRPNTASPSDVERELERFLDRPRSELPDLSDRLASFFAESDRYDDYQRDRLRVDADDRQAYLGGKTHTHGDYWRELLVKAGIGDGLLVIVHHHETDHVGFVDVYEWDEAAEQYRDVSDELTADCEGTPRRGDSLGMGAIVARRVAEQWDIEPARFTTLSKRGFVKMDDEGFLPESYRRRNPESEE</sequence>
<organism evidence="1 2">
    <name type="scientific">Natrinema versiforme</name>
    <dbReference type="NCBI Taxonomy" id="88724"/>
    <lineage>
        <taxon>Archaea</taxon>
        <taxon>Methanobacteriati</taxon>
        <taxon>Methanobacteriota</taxon>
        <taxon>Stenosarchaea group</taxon>
        <taxon>Halobacteria</taxon>
        <taxon>Halobacteriales</taxon>
        <taxon>Natrialbaceae</taxon>
        <taxon>Natrinema</taxon>
    </lineage>
</organism>
<dbReference type="GeneID" id="40264487"/>
<dbReference type="KEGG" id="nvr:FEJ81_04405"/>
<gene>
    <name evidence="1" type="ORF">FEJ81_04405</name>
</gene>
<dbReference type="RefSeq" id="WP_138244138.1">
    <property type="nucleotide sequence ID" value="NZ_CP040330.1"/>
</dbReference>
<name>A0A4V1FZD0_9EURY</name>
<accession>A0A4V1FZD0</accession>
<evidence type="ECO:0000313" key="2">
    <source>
        <dbReference type="Proteomes" id="UP000302218"/>
    </source>
</evidence>
<proteinExistence type="predicted"/>